<reference evidence="1 2" key="1">
    <citation type="submission" date="2022-06" db="EMBL/GenBank/DDBJ databases">
        <title>Halogeometricum sp. a new haloarchaeum isolate from saline soil.</title>
        <authorList>
            <person name="Strakova D."/>
            <person name="Galisteo C."/>
            <person name="Sanchez-Porro C."/>
            <person name="Ventosa A."/>
        </authorList>
    </citation>
    <scope>NUCLEOTIDE SEQUENCE [LARGE SCALE GENOMIC DNA]</scope>
    <source>
        <strain evidence="2">S3BR25-2</strain>
    </source>
</reference>
<dbReference type="Gene3D" id="3.10.310.10">
    <property type="entry name" value="Diaminopimelate Epimerase, Chain A, domain 1"/>
    <property type="match status" value="2"/>
</dbReference>
<sequence length="299" mass="32772">MGDIRYDIVDVFAQSQYTGNQLAVVQPEGEMSGEEMQRIANEFDYSETTFIDPDGSHADGFEVRIFSPTTELPFAGHPTLGTAYVLRERLGLSDDELVLHEQVGAIPVSVEKTATGEEILLMEHPEPTFDEKIEPTRAADAVSLPADVLDDQFPAQIISTGVPTLIVPVESLSAVKEAETNDEVYSELVDQHGLRNLLVFAPETYEPENELNVRVFAEFFGIPEDPATGASNGCLAAYLTEHQYFDTSEIDVRVEQGYEVNRPSLLYLRGQTTADSIQVEVGGRVIPTATGTLVESNSL</sequence>
<dbReference type="PANTHER" id="PTHR13774">
    <property type="entry name" value="PHENAZINE BIOSYNTHESIS PROTEIN"/>
    <property type="match status" value="1"/>
</dbReference>
<dbReference type="NCBIfam" id="TIGR00654">
    <property type="entry name" value="PhzF_family"/>
    <property type="match status" value="1"/>
</dbReference>
<dbReference type="RefSeq" id="WP_310930707.1">
    <property type="nucleotide sequence ID" value="NZ_JAMQOQ010000007.1"/>
</dbReference>
<dbReference type="Pfam" id="PF02567">
    <property type="entry name" value="PhzC-PhzF"/>
    <property type="match status" value="1"/>
</dbReference>
<dbReference type="InterPro" id="IPR003719">
    <property type="entry name" value="Phenazine_PhzF-like"/>
</dbReference>
<gene>
    <name evidence="1" type="ORF">NDI79_20705</name>
</gene>
<dbReference type="PANTHER" id="PTHR13774:SF32">
    <property type="entry name" value="ANTISENSE-ENHANCING SEQUENCE 1"/>
    <property type="match status" value="1"/>
</dbReference>
<evidence type="ECO:0000313" key="2">
    <source>
        <dbReference type="Proteomes" id="UP001254813"/>
    </source>
</evidence>
<evidence type="ECO:0000313" key="1">
    <source>
        <dbReference type="EMBL" id="MDS0296596.1"/>
    </source>
</evidence>
<name>A0ABU2G732_9EURY</name>
<dbReference type="SUPFAM" id="SSF54506">
    <property type="entry name" value="Diaminopimelate epimerase-like"/>
    <property type="match status" value="1"/>
</dbReference>
<comment type="caution">
    <text evidence="1">The sequence shown here is derived from an EMBL/GenBank/DDBJ whole genome shotgun (WGS) entry which is preliminary data.</text>
</comment>
<dbReference type="EMBL" id="JAMQOQ010000007">
    <property type="protein sequence ID" value="MDS0296596.1"/>
    <property type="molecule type" value="Genomic_DNA"/>
</dbReference>
<proteinExistence type="predicted"/>
<keyword evidence="2" id="KW-1185">Reference proteome</keyword>
<organism evidence="1 2">
    <name type="scientific">Halogeometricum luteum</name>
    <dbReference type="NCBI Taxonomy" id="2950537"/>
    <lineage>
        <taxon>Archaea</taxon>
        <taxon>Methanobacteriati</taxon>
        <taxon>Methanobacteriota</taxon>
        <taxon>Stenosarchaea group</taxon>
        <taxon>Halobacteria</taxon>
        <taxon>Halobacteriales</taxon>
        <taxon>Haloferacaceae</taxon>
        <taxon>Halogeometricum</taxon>
    </lineage>
</organism>
<dbReference type="Proteomes" id="UP001254813">
    <property type="component" value="Unassembled WGS sequence"/>
</dbReference>
<dbReference type="PIRSF" id="PIRSF016184">
    <property type="entry name" value="PhzC_PhzF"/>
    <property type="match status" value="1"/>
</dbReference>
<protein>
    <submittedName>
        <fullName evidence="1">PhzF family phenazine biosynthesis protein</fullName>
    </submittedName>
</protein>
<accession>A0ABU2G732</accession>